<name>A0ABQ3H6S0_9NEIS</name>
<evidence type="ECO:0000256" key="6">
    <source>
        <dbReference type="ARBA" id="ARBA00023136"/>
    </source>
</evidence>
<keyword evidence="5 7" id="KW-1133">Transmembrane helix</keyword>
<feature type="domain" description="VTT" evidence="8">
    <location>
        <begin position="63"/>
        <end position="187"/>
    </location>
</feature>
<feature type="transmembrane region" description="Helical" evidence="7">
    <location>
        <begin position="83"/>
        <end position="104"/>
    </location>
</feature>
<dbReference type="InterPro" id="IPR032818">
    <property type="entry name" value="DedA-like"/>
</dbReference>
<accession>A0ABQ3H6S0</accession>
<dbReference type="PANTHER" id="PTHR30353">
    <property type="entry name" value="INNER MEMBRANE PROTEIN DEDA-RELATED"/>
    <property type="match status" value="1"/>
</dbReference>
<protein>
    <submittedName>
        <fullName evidence="9">Protein DedA</fullName>
    </submittedName>
</protein>
<evidence type="ECO:0000256" key="5">
    <source>
        <dbReference type="ARBA" id="ARBA00022989"/>
    </source>
</evidence>
<keyword evidence="3 7" id="KW-1003">Cell membrane</keyword>
<evidence type="ECO:0000256" key="4">
    <source>
        <dbReference type="ARBA" id="ARBA00022692"/>
    </source>
</evidence>
<dbReference type="InterPro" id="IPR058127">
    <property type="entry name" value="DedA"/>
</dbReference>
<evidence type="ECO:0000256" key="7">
    <source>
        <dbReference type="RuleBase" id="RU367016"/>
    </source>
</evidence>
<feature type="transmembrane region" description="Helical" evidence="7">
    <location>
        <begin position="201"/>
        <end position="219"/>
    </location>
</feature>
<evidence type="ECO:0000256" key="2">
    <source>
        <dbReference type="ARBA" id="ARBA00010792"/>
    </source>
</evidence>
<feature type="transmembrane region" description="Helical" evidence="7">
    <location>
        <begin position="12"/>
        <end position="30"/>
    </location>
</feature>
<evidence type="ECO:0000313" key="10">
    <source>
        <dbReference type="Proteomes" id="UP000662678"/>
    </source>
</evidence>
<evidence type="ECO:0000313" key="9">
    <source>
        <dbReference type="EMBL" id="GHD72365.1"/>
    </source>
</evidence>
<evidence type="ECO:0000256" key="1">
    <source>
        <dbReference type="ARBA" id="ARBA00004651"/>
    </source>
</evidence>
<feature type="transmembrane region" description="Helical" evidence="7">
    <location>
        <begin position="167"/>
        <end position="189"/>
    </location>
</feature>
<dbReference type="EMBL" id="BMYP01000005">
    <property type="protein sequence ID" value="GHD72365.1"/>
    <property type="molecule type" value="Genomic_DNA"/>
</dbReference>
<sequence>MRPTFFDFYLPRVAMELIAFLLDFILHIDVHLTQLVASYGPWIYLILFLIVFCETGLVVTPFLPGDSLLFVAGALAAMGEMNVQLLVVLLIVAAILGDGVNYAIGKHVGMRLFARFPRLLKPQYLDKTHAFYERHGGKTIIFARFVPIVRTFAPFVAGIGRMDYRHFLSYNVIGAVLWVAGFSYAGYFFGNLPFVRKNLEYMIFGIIIVSMLPGIIEVIRHRRAAGKA</sequence>
<comment type="similarity">
    <text evidence="2 7">Belongs to the DedA family.</text>
</comment>
<dbReference type="NCBIfam" id="NF008102">
    <property type="entry name" value="PRK10847.1"/>
    <property type="match status" value="1"/>
</dbReference>
<keyword evidence="6 7" id="KW-0472">Membrane</keyword>
<proteinExistence type="inferred from homology"/>
<gene>
    <name evidence="9" type="primary">dedA</name>
    <name evidence="9" type="ORF">GCM10011419_05590</name>
</gene>
<dbReference type="Pfam" id="PF09335">
    <property type="entry name" value="VTT_dom"/>
    <property type="match status" value="1"/>
</dbReference>
<organism evidence="9 10">
    <name type="scientific">Vogesella fluminis</name>
    <dbReference type="NCBI Taxonomy" id="1069161"/>
    <lineage>
        <taxon>Bacteria</taxon>
        <taxon>Pseudomonadati</taxon>
        <taxon>Pseudomonadota</taxon>
        <taxon>Betaproteobacteria</taxon>
        <taxon>Neisseriales</taxon>
        <taxon>Chromobacteriaceae</taxon>
        <taxon>Vogesella</taxon>
    </lineage>
</organism>
<dbReference type="PANTHER" id="PTHR30353:SF0">
    <property type="entry name" value="TRANSMEMBRANE PROTEIN"/>
    <property type="match status" value="1"/>
</dbReference>
<dbReference type="Proteomes" id="UP000662678">
    <property type="component" value="Unassembled WGS sequence"/>
</dbReference>
<comment type="subcellular location">
    <subcellularLocation>
        <location evidence="1 7">Cell membrane</location>
        <topology evidence="1 7">Multi-pass membrane protein</topology>
    </subcellularLocation>
</comment>
<evidence type="ECO:0000259" key="8">
    <source>
        <dbReference type="Pfam" id="PF09335"/>
    </source>
</evidence>
<evidence type="ECO:0000256" key="3">
    <source>
        <dbReference type="ARBA" id="ARBA00022475"/>
    </source>
</evidence>
<feature type="transmembrane region" description="Helical" evidence="7">
    <location>
        <begin position="42"/>
        <end position="63"/>
    </location>
</feature>
<comment type="caution">
    <text evidence="9">The sequence shown here is derived from an EMBL/GenBank/DDBJ whole genome shotgun (WGS) entry which is preliminary data.</text>
</comment>
<keyword evidence="4 7" id="KW-0812">Transmembrane</keyword>
<reference evidence="10" key="1">
    <citation type="journal article" date="2019" name="Int. J. Syst. Evol. Microbiol.">
        <title>The Global Catalogue of Microorganisms (GCM) 10K type strain sequencing project: providing services to taxonomists for standard genome sequencing and annotation.</title>
        <authorList>
            <consortium name="The Broad Institute Genomics Platform"/>
            <consortium name="The Broad Institute Genome Sequencing Center for Infectious Disease"/>
            <person name="Wu L."/>
            <person name="Ma J."/>
        </authorList>
    </citation>
    <scope>NUCLEOTIDE SEQUENCE [LARGE SCALE GENOMIC DNA]</scope>
    <source>
        <strain evidence="10">KCTC 23713</strain>
    </source>
</reference>
<keyword evidence="10" id="KW-1185">Reference proteome</keyword>
<dbReference type="InterPro" id="IPR032816">
    <property type="entry name" value="VTT_dom"/>
</dbReference>